<dbReference type="FunFam" id="3.30.300.10:FF:000002">
    <property type="entry name" value="GMP synthase [glutamine-hydrolyzing]"/>
    <property type="match status" value="1"/>
</dbReference>
<evidence type="ECO:0000256" key="10">
    <source>
        <dbReference type="ARBA" id="ARBA00022962"/>
    </source>
</evidence>
<evidence type="ECO:0000256" key="3">
    <source>
        <dbReference type="ARBA" id="ARBA00012746"/>
    </source>
</evidence>
<dbReference type="PANTHER" id="PTHR11922:SF2">
    <property type="entry name" value="GMP SYNTHASE [GLUTAMINE-HYDROLYZING]"/>
    <property type="match status" value="1"/>
</dbReference>
<comment type="caution">
    <text evidence="14">The sequence shown here is derived from an EMBL/GenBank/DDBJ whole genome shotgun (WGS) entry which is preliminary data.</text>
</comment>
<dbReference type="NCBIfam" id="NF000848">
    <property type="entry name" value="PRK00074.1"/>
    <property type="match status" value="1"/>
</dbReference>
<protein>
    <recommendedName>
        <fullName evidence="4 11">GMP synthase [glutamine-hydrolyzing]</fullName>
        <ecNumber evidence="3 11">6.3.5.2</ecNumber>
    </recommendedName>
    <alternativeName>
        <fullName evidence="11">GMP synthetase</fullName>
    </alternativeName>
    <alternativeName>
        <fullName evidence="11">Glutamine amidotransferase</fullName>
    </alternativeName>
</protein>
<dbReference type="PROSITE" id="PS51273">
    <property type="entry name" value="GATASE_TYPE_1"/>
    <property type="match status" value="1"/>
</dbReference>
<dbReference type="PRINTS" id="PR00096">
    <property type="entry name" value="GATASE"/>
</dbReference>
<dbReference type="EMBL" id="BNGU01000040">
    <property type="protein sequence ID" value="GHM59851.1"/>
    <property type="molecule type" value="Genomic_DNA"/>
</dbReference>
<comment type="catalytic activity">
    <reaction evidence="11">
        <text>XMP + L-glutamine + ATP + H2O = GMP + L-glutamate + AMP + diphosphate + 2 H(+)</text>
        <dbReference type="Rhea" id="RHEA:11680"/>
        <dbReference type="ChEBI" id="CHEBI:15377"/>
        <dbReference type="ChEBI" id="CHEBI:15378"/>
        <dbReference type="ChEBI" id="CHEBI:29985"/>
        <dbReference type="ChEBI" id="CHEBI:30616"/>
        <dbReference type="ChEBI" id="CHEBI:33019"/>
        <dbReference type="ChEBI" id="CHEBI:57464"/>
        <dbReference type="ChEBI" id="CHEBI:58115"/>
        <dbReference type="ChEBI" id="CHEBI:58359"/>
        <dbReference type="ChEBI" id="CHEBI:456215"/>
        <dbReference type="EC" id="6.3.5.2"/>
    </reaction>
</comment>
<organism evidence="14 15">
    <name type="scientific">Candidatus Mesenet longicola</name>
    <dbReference type="NCBI Taxonomy" id="1892558"/>
    <lineage>
        <taxon>Bacteria</taxon>
        <taxon>Pseudomonadati</taxon>
        <taxon>Pseudomonadota</taxon>
        <taxon>Alphaproteobacteria</taxon>
        <taxon>Rickettsiales</taxon>
        <taxon>Anaplasmataceae</taxon>
        <taxon>Candidatus Mesenet</taxon>
    </lineage>
</organism>
<feature type="domain" description="GMPS ATP-PPase" evidence="13">
    <location>
        <begin position="200"/>
        <end position="392"/>
    </location>
</feature>
<evidence type="ECO:0000313" key="15">
    <source>
        <dbReference type="Proteomes" id="UP000637906"/>
    </source>
</evidence>
<evidence type="ECO:0000313" key="14">
    <source>
        <dbReference type="EMBL" id="GHM59851.1"/>
    </source>
</evidence>
<proteinExistence type="inferred from homology"/>
<dbReference type="Gene3D" id="3.40.50.620">
    <property type="entry name" value="HUPs"/>
    <property type="match status" value="1"/>
</dbReference>
<keyword evidence="9 11" id="KW-0067">ATP-binding</keyword>
<dbReference type="FunFam" id="3.40.50.620:FF:000001">
    <property type="entry name" value="GMP synthase [glutamine-hydrolyzing]"/>
    <property type="match status" value="1"/>
</dbReference>
<dbReference type="NCBIfam" id="TIGR00888">
    <property type="entry name" value="guaA_Nterm"/>
    <property type="match status" value="1"/>
</dbReference>
<evidence type="ECO:0000256" key="1">
    <source>
        <dbReference type="ARBA" id="ARBA00002332"/>
    </source>
</evidence>
<dbReference type="InterPro" id="IPR001674">
    <property type="entry name" value="GMP_synth_C"/>
</dbReference>
<dbReference type="AlphaFoldDB" id="A0A8J3HYF2"/>
<comment type="pathway">
    <text evidence="2 11">Purine metabolism; GMP biosynthesis; GMP from XMP (L-Gln route): step 1/1.</text>
</comment>
<dbReference type="Pfam" id="PF00117">
    <property type="entry name" value="GATase"/>
    <property type="match status" value="1"/>
</dbReference>
<evidence type="ECO:0000256" key="2">
    <source>
        <dbReference type="ARBA" id="ARBA00005153"/>
    </source>
</evidence>
<dbReference type="Proteomes" id="UP000637906">
    <property type="component" value="Unassembled WGS sequence"/>
</dbReference>
<dbReference type="InterPro" id="IPR004739">
    <property type="entry name" value="GMP_synth_GATase"/>
</dbReference>
<evidence type="ECO:0000256" key="11">
    <source>
        <dbReference type="HAMAP-Rule" id="MF_00344"/>
    </source>
</evidence>
<feature type="binding site" evidence="12">
    <location>
        <begin position="227"/>
        <end position="233"/>
    </location>
    <ligand>
        <name>ATP</name>
        <dbReference type="ChEBI" id="CHEBI:30616"/>
    </ligand>
</feature>
<feature type="active site" evidence="11">
    <location>
        <position position="174"/>
    </location>
</feature>
<evidence type="ECO:0000256" key="12">
    <source>
        <dbReference type="PROSITE-ProRule" id="PRU00886"/>
    </source>
</evidence>
<dbReference type="CDD" id="cd01997">
    <property type="entry name" value="GMP_synthase_C"/>
    <property type="match status" value="1"/>
</dbReference>
<evidence type="ECO:0000256" key="4">
    <source>
        <dbReference type="ARBA" id="ARBA00021562"/>
    </source>
</evidence>
<gene>
    <name evidence="11 14" type="primary">guaA</name>
    <name evidence="14" type="ORF">sL5_08440</name>
</gene>
<dbReference type="CDD" id="cd01742">
    <property type="entry name" value="GATase1_GMP_Synthase"/>
    <property type="match status" value="1"/>
</dbReference>
<comment type="subunit">
    <text evidence="11">Homodimer.</text>
</comment>
<feature type="active site" evidence="11">
    <location>
        <position position="176"/>
    </location>
</feature>
<dbReference type="Pfam" id="PF02540">
    <property type="entry name" value="NAD_synthase"/>
    <property type="match status" value="1"/>
</dbReference>
<keyword evidence="7 11" id="KW-0332">GMP biosynthesis</keyword>
<dbReference type="Gene3D" id="3.30.300.10">
    <property type="match status" value="1"/>
</dbReference>
<dbReference type="PANTHER" id="PTHR11922">
    <property type="entry name" value="GMP SYNTHASE-RELATED"/>
    <property type="match status" value="1"/>
</dbReference>
<evidence type="ECO:0000259" key="13">
    <source>
        <dbReference type="PROSITE" id="PS51553"/>
    </source>
</evidence>
<dbReference type="InterPro" id="IPR022955">
    <property type="entry name" value="GMP_synthase"/>
</dbReference>
<dbReference type="PROSITE" id="PS51553">
    <property type="entry name" value="GMPS_ATP_PPASE"/>
    <property type="match status" value="1"/>
</dbReference>
<dbReference type="Gene3D" id="3.40.50.880">
    <property type="match status" value="1"/>
</dbReference>
<dbReference type="SUPFAM" id="SSF52402">
    <property type="entry name" value="Adenine nucleotide alpha hydrolases-like"/>
    <property type="match status" value="1"/>
</dbReference>
<evidence type="ECO:0000256" key="6">
    <source>
        <dbReference type="ARBA" id="ARBA00022741"/>
    </source>
</evidence>
<keyword evidence="15" id="KW-1185">Reference proteome</keyword>
<accession>A0A8J3HYF2</accession>
<dbReference type="NCBIfam" id="TIGR00884">
    <property type="entry name" value="guaA_Cterm"/>
    <property type="match status" value="1"/>
</dbReference>
<dbReference type="GO" id="GO:0003921">
    <property type="term" value="F:GMP synthase activity"/>
    <property type="evidence" value="ECO:0007669"/>
    <property type="project" value="InterPro"/>
</dbReference>
<keyword evidence="5 11" id="KW-0436">Ligase</keyword>
<dbReference type="InterPro" id="IPR022310">
    <property type="entry name" value="NAD/GMP_synthase"/>
</dbReference>
<comment type="function">
    <text evidence="1 11">Catalyzes the synthesis of GMP from XMP.</text>
</comment>
<dbReference type="SUPFAM" id="SSF54810">
    <property type="entry name" value="GMP synthetase C-terminal dimerisation domain"/>
    <property type="match status" value="1"/>
</dbReference>
<dbReference type="InterPro" id="IPR017926">
    <property type="entry name" value="GATASE"/>
</dbReference>
<keyword evidence="8 11" id="KW-0658">Purine biosynthesis</keyword>
<sequence>MSKIAIIDFGSQFTQLIARRIREMRIYSEIFPCTVAVDKISDFDAFILSGGPDSVNTTEPAVLLLHDIMNLNQNRGIPILGICYGKQLICHYFGVQIQSDCKKEFGRTKIKILADSPIIQDLWNVGCEIDVWMSHSDSVINAPSGFNVIAVGAVSNAAAIIGNEARKIYCTQFHPEVRHTNNGTGLLSNFLDIAKCKRNWTMDSFSVEQIKKIKNEIGNKQVIGAVSGGVDSSVAAVLMHKAIGEQMHCIFIDTGLLRKNQAHDTKAIFEKIGVPLISVDNSDLFFEKLKGIVDPEEKRKIIGNTFIDIFTEEARKIGNIDFLMQGTIYSDVIESGFGSNYGKDTKIKSHHNVGGLPEEMQLELVEPLRSLFKDEVRLLGKELELPDDVLFCHPFPGPGLALRVIGEVTEEKVKTLQEIDYIYINMMKDYNLYSIIWQAFAILLPIKAVGVMGDRRTYEYVCALRAVTSSDAMTADAFPFETKQQYGGIFWDFLQNVSNAIVNQVKNVNRVVYDITSKPPATIEWE</sequence>
<evidence type="ECO:0000256" key="8">
    <source>
        <dbReference type="ARBA" id="ARBA00022755"/>
    </source>
</evidence>
<dbReference type="InterPro" id="IPR014729">
    <property type="entry name" value="Rossmann-like_a/b/a_fold"/>
</dbReference>
<reference evidence="14 15" key="1">
    <citation type="journal article" date="2021" name="Microb. Ecol.">
        <title>Candidatus Mesenet longicola: Novel Endosymbionts of Brontispa longissima that Induce Cytoplasmic Incompatibility.</title>
        <authorList>
            <person name="Takano S."/>
            <person name="Gotoh Y."/>
            <person name="Hayashi T."/>
        </authorList>
    </citation>
    <scope>NUCLEOTIDE SEQUENCE [LARGE SCALE GENOMIC DNA]</scope>
    <source>
        <strain evidence="14">L5</strain>
    </source>
</reference>
<dbReference type="SUPFAM" id="SSF52317">
    <property type="entry name" value="Class I glutamine amidotransferase-like"/>
    <property type="match status" value="1"/>
</dbReference>
<keyword evidence="10 11" id="KW-0315">Glutamine amidotransferase</keyword>
<dbReference type="GO" id="GO:0005524">
    <property type="term" value="F:ATP binding"/>
    <property type="evidence" value="ECO:0007669"/>
    <property type="project" value="UniProtKB-UniRule"/>
</dbReference>
<keyword evidence="6 11" id="KW-0547">Nucleotide-binding</keyword>
<dbReference type="Pfam" id="PF00958">
    <property type="entry name" value="GMP_synt_C"/>
    <property type="match status" value="1"/>
</dbReference>
<name>A0A8J3HYF2_9RICK</name>
<dbReference type="HAMAP" id="MF_00344">
    <property type="entry name" value="GMP_synthase"/>
    <property type="match status" value="1"/>
</dbReference>
<evidence type="ECO:0000256" key="5">
    <source>
        <dbReference type="ARBA" id="ARBA00022598"/>
    </source>
</evidence>
<evidence type="ECO:0000256" key="7">
    <source>
        <dbReference type="ARBA" id="ARBA00022749"/>
    </source>
</evidence>
<feature type="active site" description="Nucleophile" evidence="11">
    <location>
        <position position="83"/>
    </location>
</feature>
<dbReference type="EC" id="6.3.5.2" evidence="3 11"/>
<dbReference type="UniPathway" id="UPA00189">
    <property type="reaction ID" value="UER00296"/>
</dbReference>
<evidence type="ECO:0000256" key="9">
    <source>
        <dbReference type="ARBA" id="ARBA00022840"/>
    </source>
</evidence>
<dbReference type="InterPro" id="IPR029062">
    <property type="entry name" value="Class_I_gatase-like"/>
</dbReference>
<dbReference type="GO" id="GO:0005829">
    <property type="term" value="C:cytosol"/>
    <property type="evidence" value="ECO:0007669"/>
    <property type="project" value="TreeGrafter"/>
</dbReference>
<dbReference type="InterPro" id="IPR025777">
    <property type="entry name" value="GMPS_ATP_PPase_dom"/>
</dbReference>